<organism evidence="2 3">
    <name type="scientific">Noviherbaspirillum suwonense</name>
    <dbReference type="NCBI Taxonomy" id="1224511"/>
    <lineage>
        <taxon>Bacteria</taxon>
        <taxon>Pseudomonadati</taxon>
        <taxon>Pseudomonadota</taxon>
        <taxon>Betaproteobacteria</taxon>
        <taxon>Burkholderiales</taxon>
        <taxon>Oxalobacteraceae</taxon>
        <taxon>Noviherbaspirillum</taxon>
    </lineage>
</organism>
<dbReference type="PANTHER" id="PTHR21666">
    <property type="entry name" value="PEPTIDASE-RELATED"/>
    <property type="match status" value="1"/>
</dbReference>
<dbReference type="InterPro" id="IPR011055">
    <property type="entry name" value="Dup_hybrid_motif"/>
</dbReference>
<dbReference type="Proteomes" id="UP001158049">
    <property type="component" value="Unassembled WGS sequence"/>
</dbReference>
<dbReference type="Pfam" id="PF01551">
    <property type="entry name" value="Peptidase_M23"/>
    <property type="match status" value="1"/>
</dbReference>
<protein>
    <submittedName>
        <fullName evidence="2">Peptidase family M23</fullName>
    </submittedName>
</protein>
<comment type="caution">
    <text evidence="2">The sequence shown here is derived from an EMBL/GenBank/DDBJ whole genome shotgun (WGS) entry which is preliminary data.</text>
</comment>
<dbReference type="PANTHER" id="PTHR21666:SF268">
    <property type="entry name" value="PEPTIDASE M23 DOMAIN-CONTAINING PROTEIN"/>
    <property type="match status" value="1"/>
</dbReference>
<proteinExistence type="predicted"/>
<dbReference type="CDD" id="cd12797">
    <property type="entry name" value="M23_peptidase"/>
    <property type="match status" value="1"/>
</dbReference>
<keyword evidence="3" id="KW-1185">Reference proteome</keyword>
<reference evidence="2 3" key="1">
    <citation type="submission" date="2017-05" db="EMBL/GenBank/DDBJ databases">
        <authorList>
            <person name="Varghese N."/>
            <person name="Submissions S."/>
        </authorList>
    </citation>
    <scope>NUCLEOTIDE SEQUENCE [LARGE SCALE GENOMIC DNA]</scope>
    <source>
        <strain evidence="2 3">DSM 26001</strain>
    </source>
</reference>
<accession>A0ABY1PWL9</accession>
<gene>
    <name evidence="2" type="ORF">SAMN06295970_10322</name>
</gene>
<dbReference type="RefSeq" id="WP_283441300.1">
    <property type="nucleotide sequence ID" value="NZ_FXUL01000003.1"/>
</dbReference>
<feature type="domain" description="M23ase beta-sheet core" evidence="1">
    <location>
        <begin position="72"/>
        <end position="169"/>
    </location>
</feature>
<evidence type="ECO:0000313" key="3">
    <source>
        <dbReference type="Proteomes" id="UP001158049"/>
    </source>
</evidence>
<dbReference type="InterPro" id="IPR050570">
    <property type="entry name" value="Cell_wall_metabolism_enzyme"/>
</dbReference>
<dbReference type="InterPro" id="IPR016047">
    <property type="entry name" value="M23ase_b-sheet_dom"/>
</dbReference>
<dbReference type="Gene3D" id="2.70.70.10">
    <property type="entry name" value="Glucose Permease (Domain IIA)"/>
    <property type="match status" value="1"/>
</dbReference>
<dbReference type="EMBL" id="FXUL01000003">
    <property type="protein sequence ID" value="SMP51457.1"/>
    <property type="molecule type" value="Genomic_DNA"/>
</dbReference>
<sequence>MSVFFRILRPLFWAAVLLLAAALAEAPLRLALYSAELAAMPAPQYLAMPVEGVRPASLRDTWHAPRDGGGRRHEGLDIFAPRGRPVRSATEGLVMRVGTNRLGGQVVWVMGPGGQRHYYAHLDRFAGVRAGERVAAGTVLGYVGTTGNARGTPPHLHYGIYTARGAISPYPLLTRDAPATVGAEG</sequence>
<evidence type="ECO:0000259" key="1">
    <source>
        <dbReference type="Pfam" id="PF01551"/>
    </source>
</evidence>
<dbReference type="SUPFAM" id="SSF51261">
    <property type="entry name" value="Duplicated hybrid motif"/>
    <property type="match status" value="1"/>
</dbReference>
<name>A0ABY1PWL9_9BURK</name>
<evidence type="ECO:0000313" key="2">
    <source>
        <dbReference type="EMBL" id="SMP51457.1"/>
    </source>
</evidence>